<dbReference type="AlphaFoldDB" id="A0A2G5K5S7"/>
<evidence type="ECO:0000256" key="2">
    <source>
        <dbReference type="ARBA" id="ARBA00022692"/>
    </source>
</evidence>
<name>A0A2G5K5S7_9RHOB</name>
<dbReference type="Proteomes" id="UP000231516">
    <property type="component" value="Unassembled WGS sequence"/>
</dbReference>
<dbReference type="InterPro" id="IPR003825">
    <property type="entry name" value="Colicin-V_CvpA"/>
</dbReference>
<protein>
    <submittedName>
        <fullName evidence="6">Colicin V production CvpA</fullName>
    </submittedName>
</protein>
<feature type="transmembrane region" description="Helical" evidence="5">
    <location>
        <begin position="6"/>
        <end position="24"/>
    </location>
</feature>
<comment type="caution">
    <text evidence="6">The sequence shown here is derived from an EMBL/GenBank/DDBJ whole genome shotgun (WGS) entry which is preliminary data.</text>
</comment>
<keyword evidence="2 5" id="KW-0812">Transmembrane</keyword>
<keyword evidence="7" id="KW-1185">Reference proteome</keyword>
<feature type="transmembrane region" description="Helical" evidence="5">
    <location>
        <begin position="31"/>
        <end position="51"/>
    </location>
</feature>
<keyword evidence="4 5" id="KW-0472">Membrane</keyword>
<evidence type="ECO:0000256" key="3">
    <source>
        <dbReference type="ARBA" id="ARBA00022989"/>
    </source>
</evidence>
<dbReference type="OrthoDB" id="9806894at2"/>
<dbReference type="PANTHER" id="PTHR36926:SF1">
    <property type="entry name" value="COLICIN V PRODUCTION PROTEIN"/>
    <property type="match status" value="1"/>
</dbReference>
<evidence type="ECO:0000313" key="7">
    <source>
        <dbReference type="Proteomes" id="UP000231516"/>
    </source>
</evidence>
<evidence type="ECO:0000256" key="4">
    <source>
        <dbReference type="ARBA" id="ARBA00023136"/>
    </source>
</evidence>
<dbReference type="GO" id="GO:0016020">
    <property type="term" value="C:membrane"/>
    <property type="evidence" value="ECO:0007669"/>
    <property type="project" value="UniProtKB-SubCell"/>
</dbReference>
<gene>
    <name evidence="6" type="ORF">BFP76_03940</name>
</gene>
<feature type="transmembrane region" description="Helical" evidence="5">
    <location>
        <begin position="71"/>
        <end position="99"/>
    </location>
</feature>
<dbReference type="Pfam" id="PF02674">
    <property type="entry name" value="Colicin_V"/>
    <property type="match status" value="1"/>
</dbReference>
<comment type="subcellular location">
    <subcellularLocation>
        <location evidence="1">Membrane</location>
        <topology evidence="1">Multi-pass membrane protein</topology>
    </subcellularLocation>
</comment>
<dbReference type="RefSeq" id="WP_099592701.1">
    <property type="nucleotide sequence ID" value="NZ_MDGM01000012.1"/>
</dbReference>
<dbReference type="GO" id="GO:0009403">
    <property type="term" value="P:toxin biosynthetic process"/>
    <property type="evidence" value="ECO:0007669"/>
    <property type="project" value="InterPro"/>
</dbReference>
<evidence type="ECO:0000313" key="6">
    <source>
        <dbReference type="EMBL" id="PIB24373.1"/>
    </source>
</evidence>
<reference evidence="6 7" key="1">
    <citation type="submission" date="2016-08" db="EMBL/GenBank/DDBJ databases">
        <title>Draft genome of Amylibacter sp. strain 4G11.</title>
        <authorList>
            <person name="Wong S.-K."/>
            <person name="Hamasaki K."/>
            <person name="Yoshizawa S."/>
        </authorList>
    </citation>
    <scope>NUCLEOTIDE SEQUENCE [LARGE SCALE GENOMIC DNA]</scope>
    <source>
        <strain evidence="6 7">4G11</strain>
    </source>
</reference>
<evidence type="ECO:0000256" key="1">
    <source>
        <dbReference type="ARBA" id="ARBA00004141"/>
    </source>
</evidence>
<accession>A0A2G5K5S7</accession>
<dbReference type="InterPro" id="IPR052719">
    <property type="entry name" value="CvpA-like"/>
</dbReference>
<dbReference type="EMBL" id="MDGM01000012">
    <property type="protein sequence ID" value="PIB24373.1"/>
    <property type="molecule type" value="Genomic_DNA"/>
</dbReference>
<proteinExistence type="predicted"/>
<keyword evidence="3 5" id="KW-1133">Transmembrane helix</keyword>
<sequence length="199" mass="20949">MEGFTIVDGGAAIVLLLSAILAYSRGFVREILSIAGWVIAAIVAFIFAPQVEPLVAEVPVLSNFLSSSCELSMIVAFTAVFALTLIIVAIFTPLFAGAVQRSALSGFDQGLGFLFGIARGIVLILVALILYQFIIPGDEGIDMVEQSKTKELLAGTQAQAQEALPTEESTNWLMAKYAELTTSCNGGTTPNAETPSTGN</sequence>
<feature type="transmembrane region" description="Helical" evidence="5">
    <location>
        <begin position="111"/>
        <end position="134"/>
    </location>
</feature>
<organism evidence="6 7">
    <name type="scientific">Paramylibacter kogurei</name>
    <dbReference type="NCBI Taxonomy" id="1889778"/>
    <lineage>
        <taxon>Bacteria</taxon>
        <taxon>Pseudomonadati</taxon>
        <taxon>Pseudomonadota</taxon>
        <taxon>Alphaproteobacteria</taxon>
        <taxon>Rhodobacterales</taxon>
        <taxon>Paracoccaceae</taxon>
        <taxon>Paramylibacter</taxon>
    </lineage>
</organism>
<dbReference type="PANTHER" id="PTHR36926">
    <property type="entry name" value="COLICIN V PRODUCTION PROTEIN"/>
    <property type="match status" value="1"/>
</dbReference>
<evidence type="ECO:0000256" key="5">
    <source>
        <dbReference type="SAM" id="Phobius"/>
    </source>
</evidence>